<dbReference type="Proteomes" id="UP001499954">
    <property type="component" value="Unassembled WGS sequence"/>
</dbReference>
<protein>
    <recommendedName>
        <fullName evidence="3">DUF1269 domain-containing protein</fullName>
    </recommendedName>
</protein>
<dbReference type="InterPro" id="IPR046288">
    <property type="entry name" value="DUF6325"/>
</dbReference>
<sequence>MAEFEYGPVDLYLVGFTGESPDQGTMDALSELVEGGEIRILDFLLVSRSHDDEVTIVEFEDLGGELDIDIEVLEAGLVGDEDVEELAALIPQGTSAALVAMELVWAKRLASKFAASGAEVIQAERIPAPIVNAVLAETEGVES</sequence>
<reference evidence="1 2" key="1">
    <citation type="journal article" date="2019" name="Int. J. Syst. Evol. Microbiol.">
        <title>The Global Catalogue of Microorganisms (GCM) 10K type strain sequencing project: providing services to taxonomists for standard genome sequencing and annotation.</title>
        <authorList>
            <consortium name="The Broad Institute Genomics Platform"/>
            <consortium name="The Broad Institute Genome Sequencing Center for Infectious Disease"/>
            <person name="Wu L."/>
            <person name="Ma J."/>
        </authorList>
    </citation>
    <scope>NUCLEOTIDE SEQUENCE [LARGE SCALE GENOMIC DNA]</scope>
    <source>
        <strain evidence="1 2">JCM 13584</strain>
    </source>
</reference>
<accession>A0ABN2QV95</accession>
<evidence type="ECO:0000313" key="2">
    <source>
        <dbReference type="Proteomes" id="UP001499954"/>
    </source>
</evidence>
<comment type="caution">
    <text evidence="1">The sequence shown here is derived from an EMBL/GenBank/DDBJ whole genome shotgun (WGS) entry which is preliminary data.</text>
</comment>
<evidence type="ECO:0008006" key="3">
    <source>
        <dbReference type="Google" id="ProtNLM"/>
    </source>
</evidence>
<organism evidence="1 2">
    <name type="scientific">Agromyces allii</name>
    <dbReference type="NCBI Taxonomy" id="393607"/>
    <lineage>
        <taxon>Bacteria</taxon>
        <taxon>Bacillati</taxon>
        <taxon>Actinomycetota</taxon>
        <taxon>Actinomycetes</taxon>
        <taxon>Micrococcales</taxon>
        <taxon>Microbacteriaceae</taxon>
        <taxon>Agromyces</taxon>
    </lineage>
</organism>
<proteinExistence type="predicted"/>
<dbReference type="Pfam" id="PF19850">
    <property type="entry name" value="DUF6325"/>
    <property type="match status" value="1"/>
</dbReference>
<keyword evidence="2" id="KW-1185">Reference proteome</keyword>
<evidence type="ECO:0000313" key="1">
    <source>
        <dbReference type="EMBL" id="GAA1958587.1"/>
    </source>
</evidence>
<dbReference type="RefSeq" id="WP_246200522.1">
    <property type="nucleotide sequence ID" value="NZ_BAAAMK010000004.1"/>
</dbReference>
<dbReference type="EMBL" id="BAAAMK010000004">
    <property type="protein sequence ID" value="GAA1958587.1"/>
    <property type="molecule type" value="Genomic_DNA"/>
</dbReference>
<gene>
    <name evidence="1" type="ORF">GCM10009717_26380</name>
</gene>
<name>A0ABN2QV95_9MICO</name>